<feature type="domain" description="Protein kinase" evidence="4">
    <location>
        <begin position="500"/>
        <end position="748"/>
    </location>
</feature>
<evidence type="ECO:0000313" key="6">
    <source>
        <dbReference type="EMBL" id="CUO23213.1"/>
    </source>
</evidence>
<dbReference type="InterPro" id="IPR020635">
    <property type="entry name" value="Tyr_kinase_cat_dom"/>
</dbReference>
<dbReference type="Pfam" id="PF00069">
    <property type="entry name" value="Pkinase"/>
    <property type="match status" value="2"/>
</dbReference>
<dbReference type="GO" id="GO:0004674">
    <property type="term" value="F:protein serine/threonine kinase activity"/>
    <property type="evidence" value="ECO:0007669"/>
    <property type="project" value="UniProtKB-EC"/>
</dbReference>
<dbReference type="PROSITE" id="PS50965">
    <property type="entry name" value="NERD"/>
    <property type="match status" value="1"/>
</dbReference>
<dbReference type="PROSITE" id="PS50011">
    <property type="entry name" value="PROTEIN_KINASE_DOM"/>
    <property type="match status" value="2"/>
</dbReference>
<gene>
    <name evidence="6" type="primary">pknB</name>
    <name evidence="6" type="ORF">ERS852397_01610</name>
</gene>
<protein>
    <submittedName>
        <fullName evidence="6">Serine/threonine-protein kinase pknB</fullName>
        <ecNumber evidence="6">2.7.11.1</ecNumber>
    </submittedName>
</protein>
<dbReference type="InterPro" id="IPR017441">
    <property type="entry name" value="Protein_kinase_ATP_BS"/>
</dbReference>
<keyword evidence="1 3" id="KW-0547">Nucleotide-binding</keyword>
<dbReference type="Pfam" id="PF08378">
    <property type="entry name" value="NERD"/>
    <property type="match status" value="1"/>
</dbReference>
<feature type="binding site" evidence="3">
    <location>
        <position position="530"/>
    </location>
    <ligand>
        <name>ATP</name>
        <dbReference type="ChEBI" id="CHEBI:30616"/>
    </ligand>
</feature>
<dbReference type="InterPro" id="IPR008271">
    <property type="entry name" value="Ser/Thr_kinase_AS"/>
</dbReference>
<name>A0A174DCN5_9BACE</name>
<dbReference type="PROSITE" id="PS00109">
    <property type="entry name" value="PROTEIN_KINASE_TYR"/>
    <property type="match status" value="1"/>
</dbReference>
<dbReference type="InterPro" id="IPR008266">
    <property type="entry name" value="Tyr_kinase_AS"/>
</dbReference>
<sequence>MAKLCTPIHSPGPVNAGEKHLFDFLQVNLPDSYYIIPNGEYPYINPNGGTQFMECDCIVVAPHAIYLIENKDYKGRLEAYDSAWFHNDREIKNPIKGVTFKGKVLSDYLKRKNGRWKAAWIESIVTLSNLNQNKSGFEVGSASDNKTFLLNDELINFIKEPDRLPHYVPASAIASYQFDITDYLMGSSVSRAHVRTNVCGMIIDEILDTTDDYIEYLCHKKFPTDKKYKVRDYALNQAGMSPVQIEKHEKLVHNGEITEDFLPDNTGVIIKSRFESEENHYYVITPYQDDRSLRSEMARNTFTELDKIQILLNVAEALSLAHEQNVIHRDVRPENIFIQSDRRAALANFGLAYNEAHDDASFNVTVDLEDFDLNAYTSEDVFIGDYSAASDVYSFGVLAYELMTGQKFPFDNFKELLMKGGKLPKDSLPSAVNSNVEKWVDELCERTIVVDPIERWANIDEVRQFIFENGIIAHTQQYSVPEANENLNDLKPTDRITNDIVLGEMLGEGGFSKVFKAKHQYQPGALYAAKIFKEGVSPQVTVDEFKALNDLNHPNIVRFRGNGTTNGGLFYTLMDYVDGTDIRRYASGDTFLSLTLMKSFLKQMISALVYIQEKQPPVIHRDIKPENIMYRKDGSFVLIDFNIATNKEGDRHKVGTYRYVAPDLTVGSKMNWDLGADTFALGVTAYELLSHIYPWGNSQTPILDQTPVNILDRNHLISDKFAKFIMKACETRKENRFQNAKEMQEAFDALERIDSSIEFYSKDGTEYNIVDYINSLYSQSERGNAGTRAGFKNDNILDKLTYTETRLDTKLLEDIKHGDYKLIIITGNAGDGKTAFIRQVENAGTDLNYVESRNGAKFRLGSVMFESNYDGSQDEHNLKNNDVLAKFFAPFIGIEDYRCAVEGRIIAINEGRLMEYLESTPELTGLHNAIDEYFYKEGVATLPDGVMVINLNLRSVTALDDNGDSLLRKQVKALTDKKLWNKCLGCPIADRCFIKYNVDSLNDSAVGNEIIKRLEWIVRTIVYKRELHITMRDLRSIIAWMLTRDYTCADMPHLIELLDKAKREYDETPEDATDEEKNNRRIRYELERQRWWTRYYFNITAPEHSWFPNQHSEDRVVKLLRETDIANVAIPELDRNLYFSEKNERDYLSFAERTASLIPSFNDTMELKPSYMMSESDVRLLKLRHQTFIRHQYFEGAFLNDKDGFMKRLPFQSIGRFVNNLNQKGDDLETVKNDLAYAISCSEGCWNRELSKEYLLLSSSRVADPSAKSYRRFPLKDFEMEVDTNDKLTTYLEHENCAFVFRSKTKKHIQLNVSLELYEMLSYIENGFSPSVSDLKGRFIELQVFKNLLESETYTEIIVTNNEKDYYRIRLNKRTMRIVVTRLEAEEDKI</sequence>
<feature type="domain" description="NERD" evidence="5">
    <location>
        <begin position="13"/>
        <end position="128"/>
    </location>
</feature>
<reference evidence="6 7" key="1">
    <citation type="submission" date="2015-09" db="EMBL/GenBank/DDBJ databases">
        <authorList>
            <consortium name="Pathogen Informatics"/>
        </authorList>
    </citation>
    <scope>NUCLEOTIDE SEQUENCE [LARGE SCALE GENOMIC DNA]</scope>
    <source>
        <strain evidence="6 7">2789STDY5608840</strain>
    </source>
</reference>
<evidence type="ECO:0000256" key="1">
    <source>
        <dbReference type="ARBA" id="ARBA00022741"/>
    </source>
</evidence>
<dbReference type="GO" id="GO:0005524">
    <property type="term" value="F:ATP binding"/>
    <property type="evidence" value="ECO:0007669"/>
    <property type="project" value="UniProtKB-UniRule"/>
</dbReference>
<accession>A0A174DCN5</accession>
<evidence type="ECO:0000256" key="3">
    <source>
        <dbReference type="PROSITE-ProRule" id="PRU10141"/>
    </source>
</evidence>
<dbReference type="STRING" id="338188.ERS852397_01610"/>
<evidence type="ECO:0000259" key="4">
    <source>
        <dbReference type="PROSITE" id="PS50011"/>
    </source>
</evidence>
<dbReference type="Gene3D" id="1.10.510.10">
    <property type="entry name" value="Transferase(Phosphotransferase) domain 1"/>
    <property type="match status" value="2"/>
</dbReference>
<dbReference type="EC" id="2.7.11.1" evidence="6"/>
<dbReference type="EMBL" id="CYZH01000007">
    <property type="protein sequence ID" value="CUO23213.1"/>
    <property type="molecule type" value="Genomic_DNA"/>
</dbReference>
<dbReference type="SUPFAM" id="SSF56112">
    <property type="entry name" value="Protein kinase-like (PK-like)"/>
    <property type="match status" value="2"/>
</dbReference>
<dbReference type="InterPro" id="IPR011528">
    <property type="entry name" value="NERD"/>
</dbReference>
<dbReference type="SMART" id="SM00219">
    <property type="entry name" value="TyrKc"/>
    <property type="match status" value="1"/>
</dbReference>
<dbReference type="CDD" id="cd14014">
    <property type="entry name" value="STKc_PknB_like"/>
    <property type="match status" value="1"/>
</dbReference>
<dbReference type="InterPro" id="IPR000719">
    <property type="entry name" value="Prot_kinase_dom"/>
</dbReference>
<dbReference type="Proteomes" id="UP000095517">
    <property type="component" value="Unassembled WGS sequence"/>
</dbReference>
<keyword evidence="2 3" id="KW-0067">ATP-binding</keyword>
<dbReference type="GO" id="GO:0004713">
    <property type="term" value="F:protein tyrosine kinase activity"/>
    <property type="evidence" value="ECO:0007669"/>
    <property type="project" value="InterPro"/>
</dbReference>
<dbReference type="RefSeq" id="WP_055278857.1">
    <property type="nucleotide sequence ID" value="NZ_CABIXA010000007.1"/>
</dbReference>
<dbReference type="SMART" id="SM00220">
    <property type="entry name" value="S_TKc"/>
    <property type="match status" value="2"/>
</dbReference>
<keyword evidence="6" id="KW-0418">Kinase</keyword>
<evidence type="ECO:0000259" key="5">
    <source>
        <dbReference type="PROSITE" id="PS50965"/>
    </source>
</evidence>
<feature type="domain" description="Protein kinase" evidence="4">
    <location>
        <begin position="178"/>
        <end position="467"/>
    </location>
</feature>
<keyword evidence="6" id="KW-0808">Transferase</keyword>
<evidence type="ECO:0000313" key="7">
    <source>
        <dbReference type="Proteomes" id="UP000095517"/>
    </source>
</evidence>
<dbReference type="NCBIfam" id="NF047741">
    <property type="entry name" value="antiphage_MADS6"/>
    <property type="match status" value="1"/>
</dbReference>
<dbReference type="PANTHER" id="PTHR44167">
    <property type="entry name" value="OVARIAN-SPECIFIC SERINE/THREONINE-PROTEIN KINASE LOK-RELATED"/>
    <property type="match status" value="1"/>
</dbReference>
<dbReference type="PROSITE" id="PS00107">
    <property type="entry name" value="PROTEIN_KINASE_ATP"/>
    <property type="match status" value="1"/>
</dbReference>
<dbReference type="PANTHER" id="PTHR44167:SF24">
    <property type="entry name" value="SERINE_THREONINE-PROTEIN KINASE CHK2"/>
    <property type="match status" value="1"/>
</dbReference>
<evidence type="ECO:0000256" key="2">
    <source>
        <dbReference type="ARBA" id="ARBA00022840"/>
    </source>
</evidence>
<organism evidence="6 7">
    <name type="scientific">Bacteroides finegoldii</name>
    <dbReference type="NCBI Taxonomy" id="338188"/>
    <lineage>
        <taxon>Bacteria</taxon>
        <taxon>Pseudomonadati</taxon>
        <taxon>Bacteroidota</taxon>
        <taxon>Bacteroidia</taxon>
        <taxon>Bacteroidales</taxon>
        <taxon>Bacteroidaceae</taxon>
        <taxon>Bacteroides</taxon>
    </lineage>
</organism>
<dbReference type="PROSITE" id="PS00108">
    <property type="entry name" value="PROTEIN_KINASE_ST"/>
    <property type="match status" value="1"/>
</dbReference>
<proteinExistence type="predicted"/>
<dbReference type="InterPro" id="IPR011009">
    <property type="entry name" value="Kinase-like_dom_sf"/>
</dbReference>